<dbReference type="GeneID" id="25414267"/>
<sequence>MSVLPVCCAARFDAKFLDRFIELNVKQKEGLDLDFAMVVITDLSKTYTKVSNIPMEAVTTSPAPFQGRSAEECFELLQAFVKHTGSDINVEFFAILDEGSREDDTVLIVKATEKTRDIKTVRGALKETDMSLVNLWVGNLDIEECSHELRGFCRHRAWWIVVLRAFARLFTFGFAMCLVSDKMCILGYHQTLMHPKLLSDPERTSGFVMSRCLSTRSVTARESGIEHSITPSPFSNIIFDALLFDHCRNIFIPITLPLSLLDVAFLSKSRRVPTTAKSIHRRQPQWIVASSVSGRRLHKQSFRIQYRFQLEQVQYIEHLPPPLVLSGSFFSATMTKSPLSSARPNLYLEDMAELTTSKSDCSCRLTTLPTEIIQAIFENITNQRDILNVMITCKSLAHPAEEALWQVCNIRGYAKLPTMNAEQQDRFLMCIRKQTLHFERTGIQPRDLRIQPPRLQELSVEHLSAASVNNPVNISSFIKSSLIRLEVRNGTTDGFLPALNLLRGLKHLKIGSQVQVQGGDPLSFLRLIQTIPPLVTLFGGSLSSTELFVVAASGKVMRELGMTVHVDHTTVIRALQVPDAFANLRRLCLWTPASAACELLPKLTTLQSLQLDVSQDLLPGETFTSAAVSVFRAIGTMDKLLVLDVTLRDFGVSVQPGMFQPLTHLTRLEKLSINHDLVVNFHHRNIADFLPLSRLCPLEHLHLETEHRVPSRWIASLARQHPGLKTLSLGALVKIIPLKAHFPALESLMLYYPTLPCESSHAHPLMRQLATKMLAIAPRLKQVQVNFYSSASRDIVISYEHNEEDITCTCTSRRDGNMTFTLPGPLIRY</sequence>
<keyword evidence="3" id="KW-1185">Reference proteome</keyword>
<reference evidence="2 3" key="1">
    <citation type="journal article" date="2014" name="BMC Genomics">
        <title>Genome sequencing of four Aureobasidium pullulans varieties: biotechnological potential, stress tolerance, and description of new species.</title>
        <authorList>
            <person name="Gostin Ar C."/>
            <person name="Ohm R.A."/>
            <person name="Kogej T."/>
            <person name="Sonjak S."/>
            <person name="Turk M."/>
            <person name="Zajc J."/>
            <person name="Zalar P."/>
            <person name="Grube M."/>
            <person name="Sun H."/>
            <person name="Han J."/>
            <person name="Sharma A."/>
            <person name="Chiniquy J."/>
            <person name="Ngan C.Y."/>
            <person name="Lipzen A."/>
            <person name="Barry K."/>
            <person name="Grigoriev I.V."/>
            <person name="Gunde-Cimerman N."/>
        </authorList>
    </citation>
    <scope>NUCLEOTIDE SEQUENCE [LARGE SCALE GENOMIC DNA]</scope>
    <source>
        <strain evidence="2 3">CBS 147.97</strain>
    </source>
</reference>
<feature type="domain" description="F-box" evidence="1">
    <location>
        <begin position="366"/>
        <end position="406"/>
    </location>
</feature>
<dbReference type="InterPro" id="IPR001810">
    <property type="entry name" value="F-box_dom"/>
</dbReference>
<dbReference type="HOGENOM" id="CLU_341932_0_0_1"/>
<dbReference type="Pfam" id="PF12937">
    <property type="entry name" value="F-box-like"/>
    <property type="match status" value="1"/>
</dbReference>
<name>A0A074X2F2_9PEZI</name>
<evidence type="ECO:0000313" key="2">
    <source>
        <dbReference type="EMBL" id="KEQ68826.1"/>
    </source>
</evidence>
<dbReference type="AlphaFoldDB" id="A0A074X2F2"/>
<protein>
    <recommendedName>
        <fullName evidence="1">F-box domain-containing protein</fullName>
    </recommendedName>
</protein>
<evidence type="ECO:0000259" key="1">
    <source>
        <dbReference type="Pfam" id="PF12937"/>
    </source>
</evidence>
<organism evidence="2 3">
    <name type="scientific">Aureobasidium namibiae CBS 147.97</name>
    <dbReference type="NCBI Taxonomy" id="1043004"/>
    <lineage>
        <taxon>Eukaryota</taxon>
        <taxon>Fungi</taxon>
        <taxon>Dikarya</taxon>
        <taxon>Ascomycota</taxon>
        <taxon>Pezizomycotina</taxon>
        <taxon>Dothideomycetes</taxon>
        <taxon>Dothideomycetidae</taxon>
        <taxon>Dothideales</taxon>
        <taxon>Saccotheciaceae</taxon>
        <taxon>Aureobasidium</taxon>
    </lineage>
</organism>
<gene>
    <name evidence="2" type="ORF">M436DRAFT_67745</name>
</gene>
<proteinExistence type="predicted"/>
<dbReference type="OrthoDB" id="5301876at2759"/>
<dbReference type="RefSeq" id="XP_013423033.1">
    <property type="nucleotide sequence ID" value="XM_013567579.1"/>
</dbReference>
<dbReference type="Proteomes" id="UP000027730">
    <property type="component" value="Unassembled WGS sequence"/>
</dbReference>
<accession>A0A074X2F2</accession>
<dbReference type="EMBL" id="KL584725">
    <property type="protein sequence ID" value="KEQ68826.1"/>
    <property type="molecule type" value="Genomic_DNA"/>
</dbReference>
<dbReference type="Gene3D" id="3.80.10.10">
    <property type="entry name" value="Ribonuclease Inhibitor"/>
    <property type="match status" value="1"/>
</dbReference>
<evidence type="ECO:0000313" key="3">
    <source>
        <dbReference type="Proteomes" id="UP000027730"/>
    </source>
</evidence>
<dbReference type="SUPFAM" id="SSF52047">
    <property type="entry name" value="RNI-like"/>
    <property type="match status" value="1"/>
</dbReference>
<dbReference type="InterPro" id="IPR032675">
    <property type="entry name" value="LRR_dom_sf"/>
</dbReference>